<dbReference type="Proteomes" id="UP000325122">
    <property type="component" value="Unassembled WGS sequence"/>
</dbReference>
<dbReference type="GO" id="GO:0006508">
    <property type="term" value="P:proteolysis"/>
    <property type="evidence" value="ECO:0007669"/>
    <property type="project" value="UniProtKB-KW"/>
</dbReference>
<dbReference type="InterPro" id="IPR011929">
    <property type="entry name" value="Phage_pept_NlpC/P60"/>
</dbReference>
<dbReference type="InterPro" id="IPR000064">
    <property type="entry name" value="NLP_P60_dom"/>
</dbReference>
<dbReference type="RefSeq" id="WP_150022292.1">
    <property type="nucleotide sequence ID" value="NZ_VWOJ01000001.1"/>
</dbReference>
<sequence>MRARALAEARLWLGTPYRHQASLRGAGCDCLGLIRGVWRALHGDEPQSVPPYDPGWAGRGGEDTLHDAARRWLVPVETARPGDVIVFRYAPGAPASHCAILSAPGHMIHAMQGRAVCESALVPWWRRRVCGAFAFPEN</sequence>
<evidence type="ECO:0000256" key="2">
    <source>
        <dbReference type="ARBA" id="ARBA00022670"/>
    </source>
</evidence>
<dbReference type="PROSITE" id="PS51935">
    <property type="entry name" value="NLPC_P60"/>
    <property type="match status" value="1"/>
</dbReference>
<dbReference type="AlphaFoldDB" id="A0A5M6ZLQ6"/>
<protein>
    <submittedName>
        <fullName evidence="6">Peptidase P60</fullName>
    </submittedName>
</protein>
<evidence type="ECO:0000256" key="3">
    <source>
        <dbReference type="ARBA" id="ARBA00022801"/>
    </source>
</evidence>
<dbReference type="Gene3D" id="3.90.1720.10">
    <property type="entry name" value="endopeptidase domain like (from Nostoc punctiforme)"/>
    <property type="match status" value="1"/>
</dbReference>
<accession>A0A5M6ZLQ6</accession>
<evidence type="ECO:0000256" key="4">
    <source>
        <dbReference type="ARBA" id="ARBA00022807"/>
    </source>
</evidence>
<comment type="caution">
    <text evidence="6">The sequence shown here is derived from an EMBL/GenBank/DDBJ whole genome shotgun (WGS) entry which is preliminary data.</text>
</comment>
<keyword evidence="3" id="KW-0378">Hydrolase</keyword>
<evidence type="ECO:0000259" key="5">
    <source>
        <dbReference type="PROSITE" id="PS51935"/>
    </source>
</evidence>
<dbReference type="SUPFAM" id="SSF54001">
    <property type="entry name" value="Cysteine proteinases"/>
    <property type="match status" value="1"/>
</dbReference>
<proteinExistence type="inferred from homology"/>
<feature type="domain" description="NlpC/P60" evidence="5">
    <location>
        <begin position="1"/>
        <end position="136"/>
    </location>
</feature>
<dbReference type="NCBIfam" id="TIGR02219">
    <property type="entry name" value="phage_NlpC_fam"/>
    <property type="match status" value="1"/>
</dbReference>
<keyword evidence="7" id="KW-1185">Reference proteome</keyword>
<dbReference type="InterPro" id="IPR038765">
    <property type="entry name" value="Papain-like_cys_pep_sf"/>
</dbReference>
<keyword evidence="2" id="KW-0645">Protease</keyword>
<evidence type="ECO:0000313" key="6">
    <source>
        <dbReference type="EMBL" id="KAA5805260.1"/>
    </source>
</evidence>
<evidence type="ECO:0000313" key="7">
    <source>
        <dbReference type="Proteomes" id="UP000325122"/>
    </source>
</evidence>
<comment type="similarity">
    <text evidence="1">Belongs to the peptidase C40 family.</text>
</comment>
<gene>
    <name evidence="6" type="ORF">F1654_04580</name>
</gene>
<dbReference type="EMBL" id="VWOJ01000001">
    <property type="protein sequence ID" value="KAA5805260.1"/>
    <property type="molecule type" value="Genomic_DNA"/>
</dbReference>
<organism evidence="6 7">
    <name type="scientific">Alkalicaulis satelles</name>
    <dbReference type="NCBI Taxonomy" id="2609175"/>
    <lineage>
        <taxon>Bacteria</taxon>
        <taxon>Pseudomonadati</taxon>
        <taxon>Pseudomonadota</taxon>
        <taxon>Alphaproteobacteria</taxon>
        <taxon>Maricaulales</taxon>
        <taxon>Maricaulaceae</taxon>
        <taxon>Alkalicaulis</taxon>
    </lineage>
</organism>
<evidence type="ECO:0000256" key="1">
    <source>
        <dbReference type="ARBA" id="ARBA00007074"/>
    </source>
</evidence>
<name>A0A5M6ZLQ6_9PROT</name>
<dbReference type="Pfam" id="PF00877">
    <property type="entry name" value="NLPC_P60"/>
    <property type="match status" value="1"/>
</dbReference>
<reference evidence="6 7" key="1">
    <citation type="submission" date="2019-09" db="EMBL/GenBank/DDBJ databases">
        <authorList>
            <person name="Kevbrin V."/>
            <person name="Grouzdev D.S."/>
        </authorList>
    </citation>
    <scope>NUCLEOTIDE SEQUENCE [LARGE SCALE GENOMIC DNA]</scope>
    <source>
        <strain evidence="6 7">G-192</strain>
    </source>
</reference>
<keyword evidence="4" id="KW-0788">Thiol protease</keyword>
<dbReference type="GO" id="GO:0008234">
    <property type="term" value="F:cysteine-type peptidase activity"/>
    <property type="evidence" value="ECO:0007669"/>
    <property type="project" value="UniProtKB-KW"/>
</dbReference>